<dbReference type="Gene3D" id="3.30.300.20">
    <property type="match status" value="1"/>
</dbReference>
<dbReference type="Proteomes" id="UP000199513">
    <property type="component" value="Unassembled WGS sequence"/>
</dbReference>
<keyword evidence="2" id="KW-1185">Reference proteome</keyword>
<dbReference type="PANTHER" id="PTHR34352:SF1">
    <property type="entry name" value="PROTEIN YHFA"/>
    <property type="match status" value="1"/>
</dbReference>
<dbReference type="AlphaFoldDB" id="A0A1I2FKM4"/>
<organism evidence="1 2">
    <name type="scientific">Thermoflexibacter ruber</name>
    <dbReference type="NCBI Taxonomy" id="1003"/>
    <lineage>
        <taxon>Bacteria</taxon>
        <taxon>Pseudomonadati</taxon>
        <taxon>Bacteroidota</taxon>
        <taxon>Cytophagia</taxon>
        <taxon>Cytophagales</taxon>
        <taxon>Thermoflexibacteraceae</taxon>
        <taxon>Thermoflexibacter</taxon>
    </lineage>
</organism>
<name>A0A1I2FKM4_9BACT</name>
<evidence type="ECO:0000313" key="2">
    <source>
        <dbReference type="Proteomes" id="UP000199513"/>
    </source>
</evidence>
<dbReference type="InterPro" id="IPR003718">
    <property type="entry name" value="OsmC/Ohr_fam"/>
</dbReference>
<dbReference type="PANTHER" id="PTHR34352">
    <property type="entry name" value="PROTEIN YHFA"/>
    <property type="match status" value="1"/>
</dbReference>
<dbReference type="RefSeq" id="WP_091544294.1">
    <property type="nucleotide sequence ID" value="NZ_FONY01000014.1"/>
</dbReference>
<gene>
    <name evidence="1" type="ORF">SAMN04488541_101441</name>
</gene>
<protein>
    <submittedName>
        <fullName evidence="1">Putative redox protein</fullName>
    </submittedName>
</protein>
<proteinExistence type="predicted"/>
<dbReference type="Pfam" id="PF02566">
    <property type="entry name" value="OsmC"/>
    <property type="match status" value="1"/>
</dbReference>
<evidence type="ECO:0000313" key="1">
    <source>
        <dbReference type="EMBL" id="SFF05583.1"/>
    </source>
</evidence>
<dbReference type="STRING" id="1003.SAMN04488541_101441"/>
<dbReference type="EMBL" id="FONY01000014">
    <property type="protein sequence ID" value="SFF05583.1"/>
    <property type="molecule type" value="Genomic_DNA"/>
</dbReference>
<dbReference type="SUPFAM" id="SSF82784">
    <property type="entry name" value="OsmC-like"/>
    <property type="match status" value="1"/>
</dbReference>
<dbReference type="InterPro" id="IPR036102">
    <property type="entry name" value="OsmC/Ohrsf"/>
</dbReference>
<reference evidence="1 2" key="1">
    <citation type="submission" date="2016-10" db="EMBL/GenBank/DDBJ databases">
        <authorList>
            <person name="de Groot N.N."/>
        </authorList>
    </citation>
    <scope>NUCLEOTIDE SEQUENCE [LARGE SCALE GENOMIC DNA]</scope>
    <source>
        <strain>GEY</strain>
        <strain evidence="2">DSM 9560</strain>
    </source>
</reference>
<dbReference type="InterPro" id="IPR015946">
    <property type="entry name" value="KH_dom-like_a/b"/>
</dbReference>
<accession>A0A1I2FKM4</accession>
<sequence length="137" mass="15482">MKIEVSRINDAYHLEATNEQGNKLYMDGSTEIGGSNLAFRPMQMLLAALAGCSSIDVINILKKQRQEIKDYRVTVEGEREKGKEPSLFTDIHIHFDLKGSLDKEKVQKAIELSLEKYCSVAKTLEKTAHITYSFSLE</sequence>
<dbReference type="OrthoDB" id="9804010at2"/>